<keyword evidence="3" id="KW-0223">Dioxygenase</keyword>
<comment type="cofactor">
    <cofactor evidence="1">
        <name>Fe(2+)</name>
        <dbReference type="ChEBI" id="CHEBI:29033"/>
    </cofactor>
</comment>
<dbReference type="Proteomes" id="UP000053263">
    <property type="component" value="Unassembled WGS sequence"/>
</dbReference>
<dbReference type="OrthoDB" id="3200752at2759"/>
<evidence type="ECO:0000313" key="7">
    <source>
        <dbReference type="EMBL" id="KII83092.1"/>
    </source>
</evidence>
<dbReference type="Gene3D" id="3.60.130.30">
    <property type="match status" value="1"/>
</dbReference>
<dbReference type="InterPro" id="IPR024779">
    <property type="entry name" value="2OGFeDO_JBP1/TET_oxygenase_dom"/>
</dbReference>
<dbReference type="GO" id="GO:0046872">
    <property type="term" value="F:metal ion binding"/>
    <property type="evidence" value="ECO:0007669"/>
    <property type="project" value="UniProtKB-KW"/>
</dbReference>
<dbReference type="HOGENOM" id="CLU_039070_4_2_1"/>
<dbReference type="GO" id="GO:0051213">
    <property type="term" value="F:dioxygenase activity"/>
    <property type="evidence" value="ECO:0007669"/>
    <property type="project" value="UniProtKB-KW"/>
</dbReference>
<evidence type="ECO:0000256" key="5">
    <source>
        <dbReference type="ARBA" id="ARBA00023004"/>
    </source>
</evidence>
<reference evidence="7 8" key="1">
    <citation type="submission" date="2014-06" db="EMBL/GenBank/DDBJ databases">
        <title>Evolutionary Origins and Diversification of the Mycorrhizal Mutualists.</title>
        <authorList>
            <consortium name="DOE Joint Genome Institute"/>
            <consortium name="Mycorrhizal Genomics Consortium"/>
            <person name="Kohler A."/>
            <person name="Kuo A."/>
            <person name="Nagy L.G."/>
            <person name="Floudas D."/>
            <person name="Copeland A."/>
            <person name="Barry K.W."/>
            <person name="Cichocki N."/>
            <person name="Veneault-Fourrey C."/>
            <person name="LaButti K."/>
            <person name="Lindquist E.A."/>
            <person name="Lipzen A."/>
            <person name="Lundell T."/>
            <person name="Morin E."/>
            <person name="Murat C."/>
            <person name="Riley R."/>
            <person name="Ohm R."/>
            <person name="Sun H."/>
            <person name="Tunlid A."/>
            <person name="Henrissat B."/>
            <person name="Grigoriev I.V."/>
            <person name="Hibbett D.S."/>
            <person name="Martin F."/>
        </authorList>
    </citation>
    <scope>NUCLEOTIDE SEQUENCE [LARGE SCALE GENOMIC DNA]</scope>
    <source>
        <strain evidence="7 8">FD-325 SS-3</strain>
    </source>
</reference>
<evidence type="ECO:0000259" key="6">
    <source>
        <dbReference type="Pfam" id="PF12851"/>
    </source>
</evidence>
<proteinExistence type="predicted"/>
<evidence type="ECO:0000313" key="8">
    <source>
        <dbReference type="Proteomes" id="UP000053263"/>
    </source>
</evidence>
<evidence type="ECO:0000256" key="2">
    <source>
        <dbReference type="ARBA" id="ARBA00022723"/>
    </source>
</evidence>
<evidence type="ECO:0000256" key="3">
    <source>
        <dbReference type="ARBA" id="ARBA00022964"/>
    </source>
</evidence>
<feature type="non-terminal residue" evidence="7">
    <location>
        <position position="1"/>
    </location>
</feature>
<dbReference type="AlphaFoldDB" id="A0A0C9SPX7"/>
<organism evidence="7 8">
    <name type="scientific">Plicaturopsis crispa FD-325 SS-3</name>
    <dbReference type="NCBI Taxonomy" id="944288"/>
    <lineage>
        <taxon>Eukaryota</taxon>
        <taxon>Fungi</taxon>
        <taxon>Dikarya</taxon>
        <taxon>Basidiomycota</taxon>
        <taxon>Agaricomycotina</taxon>
        <taxon>Agaricomycetes</taxon>
        <taxon>Agaricomycetidae</taxon>
        <taxon>Amylocorticiales</taxon>
        <taxon>Amylocorticiaceae</taxon>
        <taxon>Plicatura</taxon>
        <taxon>Plicaturopsis crispa</taxon>
    </lineage>
</organism>
<feature type="domain" description="2OGFeDO JBP1/TET oxygenase" evidence="6">
    <location>
        <begin position="96"/>
        <end position="261"/>
    </location>
</feature>
<name>A0A0C9SPX7_PLICR</name>
<evidence type="ECO:0000256" key="4">
    <source>
        <dbReference type="ARBA" id="ARBA00023002"/>
    </source>
</evidence>
<keyword evidence="5" id="KW-0408">Iron</keyword>
<keyword evidence="8" id="KW-1185">Reference proteome</keyword>
<keyword evidence="2" id="KW-0479">Metal-binding</keyword>
<protein>
    <recommendedName>
        <fullName evidence="6">2OGFeDO JBP1/TET oxygenase domain-containing protein</fullName>
    </recommendedName>
</protein>
<accession>A0A0C9SPX7</accession>
<gene>
    <name evidence="7" type="ORF">PLICRDRAFT_119857</name>
</gene>
<dbReference type="Pfam" id="PF12851">
    <property type="entry name" value="Tet_JBP"/>
    <property type="match status" value="1"/>
</dbReference>
<sequence>EASLRQRYPAAQIKPGIIGTPMTVVDMHGVILLWYLPGALCKNRQETIIEHTARLEPLLRESVSKHVGGNWRTDPALYSAADKCVKVPRGCINVSPAWFQQGHDTPDDHLETSSSLRGRDAKFTHPWLEDMAESLALINAVMGIIHPELYLCGRETLLKLGRSTEGESLAYVLRKWGSVFNGAAIIGNRETPIHRDNNSRGQWYDLLATVGTYDDAVMEIPVVGIRLDYSGGTMVGLAGRILSHGVSRSVGERLCLAFYMRDKVHQRMGTRCAGWMDYGRYGWPGE</sequence>
<keyword evidence="4" id="KW-0560">Oxidoreductase</keyword>
<dbReference type="EMBL" id="KN832584">
    <property type="protein sequence ID" value="KII83092.1"/>
    <property type="molecule type" value="Genomic_DNA"/>
</dbReference>
<evidence type="ECO:0000256" key="1">
    <source>
        <dbReference type="ARBA" id="ARBA00001954"/>
    </source>
</evidence>